<evidence type="ECO:0000313" key="3">
    <source>
        <dbReference type="Proteomes" id="UP001218218"/>
    </source>
</evidence>
<sequence>MVLVALGGLGWILLSISLHNSSLPVICMPDSLQNKHPSLATSKPLRLSTIVLPPPSQIFQSRKNILDKMHHFFNMGIQHIYVLHGLGGAGKTQIGLKFINESSSCAIVTIETGLKNIAIAKGFGDSLQDGLL</sequence>
<dbReference type="Proteomes" id="UP001218218">
    <property type="component" value="Unassembled WGS sequence"/>
</dbReference>
<evidence type="ECO:0000313" key="2">
    <source>
        <dbReference type="EMBL" id="KAJ7302207.1"/>
    </source>
</evidence>
<protein>
    <recommendedName>
        <fullName evidence="4">NB-ARC domain-containing protein</fullName>
    </recommendedName>
</protein>
<dbReference type="SUPFAM" id="SSF52540">
    <property type="entry name" value="P-loop containing nucleoside triphosphate hydrolases"/>
    <property type="match status" value="1"/>
</dbReference>
<organism evidence="2 3">
    <name type="scientific">Mycena albidolilacea</name>
    <dbReference type="NCBI Taxonomy" id="1033008"/>
    <lineage>
        <taxon>Eukaryota</taxon>
        <taxon>Fungi</taxon>
        <taxon>Dikarya</taxon>
        <taxon>Basidiomycota</taxon>
        <taxon>Agaricomycotina</taxon>
        <taxon>Agaricomycetes</taxon>
        <taxon>Agaricomycetidae</taxon>
        <taxon>Agaricales</taxon>
        <taxon>Marasmiineae</taxon>
        <taxon>Mycenaceae</taxon>
        <taxon>Mycena</taxon>
    </lineage>
</organism>
<feature type="signal peptide" evidence="1">
    <location>
        <begin position="1"/>
        <end position="17"/>
    </location>
</feature>
<keyword evidence="1" id="KW-0732">Signal</keyword>
<evidence type="ECO:0008006" key="4">
    <source>
        <dbReference type="Google" id="ProtNLM"/>
    </source>
</evidence>
<feature type="chain" id="PRO_5041948659" description="NB-ARC domain-containing protein" evidence="1">
    <location>
        <begin position="18"/>
        <end position="132"/>
    </location>
</feature>
<accession>A0AAD7E7X3</accession>
<dbReference type="EMBL" id="JARIHO010000119">
    <property type="protein sequence ID" value="KAJ7302207.1"/>
    <property type="molecule type" value="Genomic_DNA"/>
</dbReference>
<name>A0AAD7E7X3_9AGAR</name>
<dbReference type="AlphaFoldDB" id="A0AAD7E7X3"/>
<dbReference type="Gene3D" id="3.40.50.300">
    <property type="entry name" value="P-loop containing nucleotide triphosphate hydrolases"/>
    <property type="match status" value="1"/>
</dbReference>
<dbReference type="InterPro" id="IPR027417">
    <property type="entry name" value="P-loop_NTPase"/>
</dbReference>
<reference evidence="2" key="1">
    <citation type="submission" date="2023-03" db="EMBL/GenBank/DDBJ databases">
        <title>Massive genome expansion in bonnet fungi (Mycena s.s.) driven by repeated elements and novel gene families across ecological guilds.</title>
        <authorList>
            <consortium name="Lawrence Berkeley National Laboratory"/>
            <person name="Harder C.B."/>
            <person name="Miyauchi S."/>
            <person name="Viragh M."/>
            <person name="Kuo A."/>
            <person name="Thoen E."/>
            <person name="Andreopoulos B."/>
            <person name="Lu D."/>
            <person name="Skrede I."/>
            <person name="Drula E."/>
            <person name="Henrissat B."/>
            <person name="Morin E."/>
            <person name="Kohler A."/>
            <person name="Barry K."/>
            <person name="LaButti K."/>
            <person name="Morin E."/>
            <person name="Salamov A."/>
            <person name="Lipzen A."/>
            <person name="Mereny Z."/>
            <person name="Hegedus B."/>
            <person name="Baldrian P."/>
            <person name="Stursova M."/>
            <person name="Weitz H."/>
            <person name="Taylor A."/>
            <person name="Grigoriev I.V."/>
            <person name="Nagy L.G."/>
            <person name="Martin F."/>
            <person name="Kauserud H."/>
        </authorList>
    </citation>
    <scope>NUCLEOTIDE SEQUENCE</scope>
    <source>
        <strain evidence="2">CBHHK002</strain>
    </source>
</reference>
<gene>
    <name evidence="2" type="ORF">DFH08DRAFT_826830</name>
</gene>
<comment type="caution">
    <text evidence="2">The sequence shown here is derived from an EMBL/GenBank/DDBJ whole genome shotgun (WGS) entry which is preliminary data.</text>
</comment>
<evidence type="ECO:0000256" key="1">
    <source>
        <dbReference type="SAM" id="SignalP"/>
    </source>
</evidence>
<proteinExistence type="predicted"/>
<keyword evidence="3" id="KW-1185">Reference proteome</keyword>